<evidence type="ECO:0000259" key="14">
    <source>
        <dbReference type="PROSITE" id="PS51918"/>
    </source>
</evidence>
<dbReference type="InterPro" id="IPR010505">
    <property type="entry name" value="MoaA_twitch"/>
</dbReference>
<evidence type="ECO:0000256" key="7">
    <source>
        <dbReference type="ARBA" id="ARBA00023014"/>
    </source>
</evidence>
<dbReference type="PANTHER" id="PTHR22960:SF0">
    <property type="entry name" value="MOLYBDENUM COFACTOR BIOSYNTHESIS PROTEIN 1"/>
    <property type="match status" value="1"/>
</dbReference>
<evidence type="ECO:0000256" key="2">
    <source>
        <dbReference type="ARBA" id="ARBA00022485"/>
    </source>
</evidence>
<evidence type="ECO:0000256" key="6">
    <source>
        <dbReference type="ARBA" id="ARBA00023004"/>
    </source>
</evidence>
<keyword evidence="5 12" id="KW-0547">Nucleotide-binding</keyword>
<feature type="domain" description="Radical SAM core" evidence="14">
    <location>
        <begin position="26"/>
        <end position="241"/>
    </location>
</feature>
<evidence type="ECO:0000256" key="10">
    <source>
        <dbReference type="ARBA" id="ARBA00023239"/>
    </source>
</evidence>
<feature type="binding site" evidence="12">
    <location>
        <position position="85"/>
    </location>
    <ligand>
        <name>GTP</name>
        <dbReference type="ChEBI" id="CHEBI:37565"/>
    </ligand>
</feature>
<dbReference type="CDD" id="cd01335">
    <property type="entry name" value="Radical_SAM"/>
    <property type="match status" value="1"/>
</dbReference>
<keyword evidence="9 12" id="KW-0501">Molybdenum cofactor biosynthesis</keyword>
<dbReference type="InterPro" id="IPR000385">
    <property type="entry name" value="MoaA_NifB_PqqE_Fe-S-bd_CS"/>
</dbReference>
<comment type="caution">
    <text evidence="12">Lacks conserved residue(s) required for the propagation of feature annotation.</text>
</comment>
<dbReference type="Pfam" id="PF06463">
    <property type="entry name" value="Mob_synth_C"/>
    <property type="match status" value="1"/>
</dbReference>
<accession>A0A5B9QI10</accession>
<evidence type="ECO:0000256" key="12">
    <source>
        <dbReference type="HAMAP-Rule" id="MF_01225"/>
    </source>
</evidence>
<feature type="binding site" evidence="12">
    <location>
        <position position="49"/>
    </location>
    <ligand>
        <name>[4Fe-4S] cluster</name>
        <dbReference type="ChEBI" id="CHEBI:49883"/>
        <label>1</label>
        <note>4Fe-4S-S-AdoMet</note>
    </ligand>
</feature>
<feature type="binding site" evidence="12">
    <location>
        <position position="292"/>
    </location>
    <ligand>
        <name>[4Fe-4S] cluster</name>
        <dbReference type="ChEBI" id="CHEBI:49883"/>
        <label>2</label>
        <note>4Fe-4S-substrate</note>
    </ligand>
</feature>
<comment type="cofactor">
    <cofactor evidence="12">
        <name>[4Fe-4S] cluster</name>
        <dbReference type="ChEBI" id="CHEBI:49883"/>
    </cofactor>
    <text evidence="12">Binds 2 [4Fe-4S] clusters. Binds 1 [4Fe-4S] cluster coordinated with 3 cysteines and an exchangeable S-adenosyl-L-methionine and 1 [4Fe-4S] cluster coordinated with 3 cysteines and the GTP-derived substrate.</text>
</comment>
<reference evidence="15 16" key="1">
    <citation type="submission" date="2019-08" db="EMBL/GenBank/DDBJ databases">
        <title>Deep-cultivation of Planctomycetes and their phenomic and genomic characterization uncovers novel biology.</title>
        <authorList>
            <person name="Wiegand S."/>
            <person name="Jogler M."/>
            <person name="Boedeker C."/>
            <person name="Pinto D."/>
            <person name="Vollmers J."/>
            <person name="Rivas-Marin E."/>
            <person name="Kohn T."/>
            <person name="Peeters S.H."/>
            <person name="Heuer A."/>
            <person name="Rast P."/>
            <person name="Oberbeckmann S."/>
            <person name="Bunk B."/>
            <person name="Jeske O."/>
            <person name="Meyerdierks A."/>
            <person name="Storesund J.E."/>
            <person name="Kallscheuer N."/>
            <person name="Luecker S."/>
            <person name="Lage O.M."/>
            <person name="Pohl T."/>
            <person name="Merkel B.J."/>
            <person name="Hornburger P."/>
            <person name="Mueller R.-W."/>
            <person name="Bruemmer F."/>
            <person name="Labrenz M."/>
            <person name="Spormann A.M."/>
            <person name="Op den Camp H."/>
            <person name="Overmann J."/>
            <person name="Amann R."/>
            <person name="Jetten M.S.M."/>
            <person name="Mascher T."/>
            <person name="Medema M.H."/>
            <person name="Devos D.P."/>
            <person name="Kaster A.-K."/>
            <person name="Ovreas L."/>
            <person name="Rohde M."/>
            <person name="Galperin M.Y."/>
            <person name="Jogler C."/>
        </authorList>
    </citation>
    <scope>NUCLEOTIDE SEQUENCE [LARGE SCALE GENOMIC DNA]</scope>
    <source>
        <strain evidence="15 16">UC8</strain>
    </source>
</reference>
<dbReference type="UniPathway" id="UPA00344"/>
<evidence type="ECO:0000256" key="5">
    <source>
        <dbReference type="ARBA" id="ARBA00022741"/>
    </source>
</evidence>
<dbReference type="PANTHER" id="PTHR22960">
    <property type="entry name" value="MOLYBDOPTERIN COFACTOR SYNTHESIS PROTEIN A"/>
    <property type="match status" value="1"/>
</dbReference>
<feature type="binding site" evidence="12">
    <location>
        <position position="275"/>
    </location>
    <ligand>
        <name>[4Fe-4S] cluster</name>
        <dbReference type="ChEBI" id="CHEBI:49883"/>
        <label>2</label>
        <note>4Fe-4S-substrate</note>
    </ligand>
</feature>
<feature type="binding site" evidence="12">
    <location>
        <position position="48"/>
    </location>
    <ligand>
        <name>S-adenosyl-L-methionine</name>
        <dbReference type="ChEBI" id="CHEBI:59789"/>
    </ligand>
</feature>
<name>A0A5B9QI10_9BACT</name>
<keyword evidence="7 12" id="KW-0411">Iron-sulfur</keyword>
<dbReference type="InterPro" id="IPR013483">
    <property type="entry name" value="MoaA"/>
</dbReference>
<dbReference type="InterPro" id="IPR006638">
    <property type="entry name" value="Elp3/MiaA/NifB-like_rSAM"/>
</dbReference>
<evidence type="ECO:0000256" key="13">
    <source>
        <dbReference type="SAM" id="MobiDB-lite"/>
    </source>
</evidence>
<dbReference type="AlphaFoldDB" id="A0A5B9QI10"/>
<evidence type="ECO:0000256" key="1">
    <source>
        <dbReference type="ARBA" id="ARBA00012167"/>
    </source>
</evidence>
<evidence type="ECO:0000256" key="4">
    <source>
        <dbReference type="ARBA" id="ARBA00022723"/>
    </source>
</evidence>
<dbReference type="PROSITE" id="PS01305">
    <property type="entry name" value="MOAA_NIFB_PQQE"/>
    <property type="match status" value="1"/>
</dbReference>
<feature type="binding site" evidence="12">
    <location>
        <position position="278"/>
    </location>
    <ligand>
        <name>[4Fe-4S] cluster</name>
        <dbReference type="ChEBI" id="CHEBI:49883"/>
        <label>2</label>
        <note>4Fe-4S-substrate</note>
    </ligand>
</feature>
<feature type="binding site" evidence="12">
    <location>
        <position position="42"/>
    </location>
    <ligand>
        <name>[4Fe-4S] cluster</name>
        <dbReference type="ChEBI" id="CHEBI:49883"/>
        <label>1</label>
        <note>4Fe-4S-S-AdoMet</note>
    </ligand>
</feature>
<gene>
    <name evidence="15" type="primary">moaA_1</name>
    <name evidence="12" type="synonym">moaA</name>
    <name evidence="15" type="ORF">UC8_04510</name>
</gene>
<dbReference type="EC" id="4.1.99.22" evidence="1 12"/>
<keyword evidence="3 12" id="KW-0949">S-adenosyl-L-methionine</keyword>
<keyword evidence="16" id="KW-1185">Reference proteome</keyword>
<dbReference type="InterPro" id="IPR040064">
    <property type="entry name" value="MoaA-like"/>
</dbReference>
<dbReference type="EMBL" id="CP042914">
    <property type="protein sequence ID" value="QEG38494.1"/>
    <property type="molecule type" value="Genomic_DNA"/>
</dbReference>
<feature type="binding site" evidence="12">
    <location>
        <position position="35"/>
    </location>
    <ligand>
        <name>GTP</name>
        <dbReference type="ChEBI" id="CHEBI:37565"/>
    </ligand>
</feature>
<dbReference type="InterPro" id="IPR013785">
    <property type="entry name" value="Aldolase_TIM"/>
</dbReference>
<dbReference type="PROSITE" id="PS51918">
    <property type="entry name" value="RADICAL_SAM"/>
    <property type="match status" value="1"/>
</dbReference>
<dbReference type="GO" id="GO:1904047">
    <property type="term" value="F:S-adenosyl-L-methionine binding"/>
    <property type="evidence" value="ECO:0007669"/>
    <property type="project" value="UniProtKB-UniRule"/>
</dbReference>
<dbReference type="HAMAP" id="MF_01225_B">
    <property type="entry name" value="MoaA_B"/>
    <property type="match status" value="1"/>
</dbReference>
<comment type="function">
    <text evidence="12">Catalyzes the cyclization of GTP to (8S)-3',8-cyclo-7,8-dihydroguanosine 5'-triphosphate.</text>
</comment>
<dbReference type="SFLD" id="SFLDG01386">
    <property type="entry name" value="main_SPASM_domain-containing"/>
    <property type="match status" value="1"/>
</dbReference>
<dbReference type="KEGG" id="rul:UC8_04510"/>
<dbReference type="InterPro" id="IPR058240">
    <property type="entry name" value="rSAM_sf"/>
</dbReference>
<evidence type="ECO:0000256" key="9">
    <source>
        <dbReference type="ARBA" id="ARBA00023150"/>
    </source>
</evidence>
<comment type="subunit">
    <text evidence="12">Monomer and homodimer.</text>
</comment>
<dbReference type="SFLD" id="SFLDG01067">
    <property type="entry name" value="SPASM/twitch_domain_containing"/>
    <property type="match status" value="1"/>
</dbReference>
<feature type="binding site" evidence="12">
    <location>
        <position position="116"/>
    </location>
    <ligand>
        <name>GTP</name>
        <dbReference type="ChEBI" id="CHEBI:37565"/>
    </ligand>
</feature>
<dbReference type="OrthoDB" id="9763993at2"/>
<dbReference type="CDD" id="cd21117">
    <property type="entry name" value="Twitch_MoaA"/>
    <property type="match status" value="1"/>
</dbReference>
<keyword evidence="6 12" id="KW-0408">Iron</keyword>
<evidence type="ECO:0000313" key="15">
    <source>
        <dbReference type="EMBL" id="QEG38494.1"/>
    </source>
</evidence>
<feature type="binding site" evidence="12">
    <location>
        <position position="211"/>
    </location>
    <ligand>
        <name>S-adenosyl-L-methionine</name>
        <dbReference type="ChEBI" id="CHEBI:59789"/>
    </ligand>
</feature>
<dbReference type="SMART" id="SM00729">
    <property type="entry name" value="Elp3"/>
    <property type="match status" value="1"/>
</dbReference>
<dbReference type="GO" id="GO:0061799">
    <property type="term" value="F:cyclic pyranopterin monophosphate synthase activity"/>
    <property type="evidence" value="ECO:0007669"/>
    <property type="project" value="TreeGrafter"/>
</dbReference>
<keyword evidence="8 12" id="KW-0342">GTP-binding</keyword>
<dbReference type="Proteomes" id="UP000325286">
    <property type="component" value="Chromosome"/>
</dbReference>
<proteinExistence type="inferred from homology"/>
<feature type="binding site" evidence="12">
    <location>
        <position position="46"/>
    </location>
    <ligand>
        <name>[4Fe-4S] cluster</name>
        <dbReference type="ChEBI" id="CHEBI:49883"/>
        <label>1</label>
        <note>4Fe-4S-S-AdoMet</note>
    </ligand>
</feature>
<sequence>MHHGPDFPTDPPAAPADAGEPRLIDSLGRSHHSLRISVTDRCNIRCFYCMPAENVQFLPKTEILSFEEIHRLVSLLAGVGIRNLRLTGGEPLVRKDLPDLVRLLARVPGIEDIALTTNGMLLQPQAMELRAAGLRRVNISLDTLHEATFEKISRRQGLDRVIAGIDAATAAGFDEVRLNALAIRGVVEQEAVSLVEFASARQLTMRFIEFMPLDADRRWDSQQVLSGDELLRMLEQHFGPAKPLGRQTAAQPASDYGFAGGQRVGLIRPVTAPFCGACDRLRLTAEGGLRNCLFSQQQWSLREPLRCGGSDQEILRLVRSCVAAKQPGHLIDQPGFEQPDRAMYQIGG</sequence>
<dbReference type="InterPro" id="IPR007197">
    <property type="entry name" value="rSAM"/>
</dbReference>
<dbReference type="GO" id="GO:0005525">
    <property type="term" value="F:GTP binding"/>
    <property type="evidence" value="ECO:0007669"/>
    <property type="project" value="UniProtKB-UniRule"/>
</dbReference>
<dbReference type="Pfam" id="PF04055">
    <property type="entry name" value="Radical_SAM"/>
    <property type="match status" value="1"/>
</dbReference>
<comment type="pathway">
    <text evidence="12">Cofactor biosynthesis; molybdopterin biosynthesis.</text>
</comment>
<comment type="similarity">
    <text evidence="12">Belongs to the radical SAM superfamily. MoaA family.</text>
</comment>
<evidence type="ECO:0000256" key="3">
    <source>
        <dbReference type="ARBA" id="ARBA00022691"/>
    </source>
</evidence>
<feature type="region of interest" description="Disordered" evidence="13">
    <location>
        <begin position="1"/>
        <end position="22"/>
    </location>
</feature>
<comment type="catalytic activity">
    <reaction evidence="11 12">
        <text>GTP + AH2 + S-adenosyl-L-methionine = (8S)-3',8-cyclo-7,8-dihydroguanosine 5'-triphosphate + 5'-deoxyadenosine + L-methionine + A + H(+)</text>
        <dbReference type="Rhea" id="RHEA:49576"/>
        <dbReference type="ChEBI" id="CHEBI:13193"/>
        <dbReference type="ChEBI" id="CHEBI:15378"/>
        <dbReference type="ChEBI" id="CHEBI:17319"/>
        <dbReference type="ChEBI" id="CHEBI:17499"/>
        <dbReference type="ChEBI" id="CHEBI:37565"/>
        <dbReference type="ChEBI" id="CHEBI:57844"/>
        <dbReference type="ChEBI" id="CHEBI:59789"/>
        <dbReference type="ChEBI" id="CHEBI:131766"/>
        <dbReference type="EC" id="4.1.99.22"/>
    </reaction>
</comment>
<dbReference type="SFLD" id="SFLDS00029">
    <property type="entry name" value="Radical_SAM"/>
    <property type="match status" value="1"/>
</dbReference>
<evidence type="ECO:0000256" key="8">
    <source>
        <dbReference type="ARBA" id="ARBA00023134"/>
    </source>
</evidence>
<evidence type="ECO:0000256" key="11">
    <source>
        <dbReference type="ARBA" id="ARBA00048697"/>
    </source>
</evidence>
<protein>
    <recommendedName>
        <fullName evidence="1 12">GTP 3',8-cyclase</fullName>
        <ecNumber evidence="1 12">4.1.99.22</ecNumber>
    </recommendedName>
    <alternativeName>
        <fullName evidence="12">Molybdenum cofactor biosynthesis protein A</fullName>
    </alternativeName>
</protein>
<dbReference type="InterPro" id="IPR050105">
    <property type="entry name" value="MoCo_biosynth_MoaA/MoaC"/>
</dbReference>
<dbReference type="RefSeq" id="WP_068137462.1">
    <property type="nucleotide sequence ID" value="NZ_CP042914.1"/>
</dbReference>
<dbReference type="SFLD" id="SFLDG01383">
    <property type="entry name" value="cyclic_pyranopterin_phosphate"/>
    <property type="match status" value="1"/>
</dbReference>
<dbReference type="SUPFAM" id="SSF102114">
    <property type="entry name" value="Radical SAM enzymes"/>
    <property type="match status" value="1"/>
</dbReference>
<feature type="binding site" evidence="12">
    <location>
        <position position="140"/>
    </location>
    <ligand>
        <name>S-adenosyl-L-methionine</name>
        <dbReference type="ChEBI" id="CHEBI:59789"/>
    </ligand>
</feature>
<feature type="binding site" evidence="12">
    <location>
        <begin position="280"/>
        <end position="282"/>
    </location>
    <ligand>
        <name>GTP</name>
        <dbReference type="ChEBI" id="CHEBI:37565"/>
    </ligand>
</feature>
<dbReference type="GO" id="GO:0061798">
    <property type="term" value="F:GTP 3',8'-cyclase activity"/>
    <property type="evidence" value="ECO:0007669"/>
    <property type="project" value="UniProtKB-UniRule"/>
</dbReference>
<feature type="binding site" evidence="12">
    <location>
        <position position="89"/>
    </location>
    <ligand>
        <name>S-adenosyl-L-methionine</name>
        <dbReference type="ChEBI" id="CHEBI:59789"/>
    </ligand>
</feature>
<keyword evidence="10 12" id="KW-0456">Lyase</keyword>
<dbReference type="Gene3D" id="3.20.20.70">
    <property type="entry name" value="Aldolase class I"/>
    <property type="match status" value="1"/>
</dbReference>
<dbReference type="GO" id="GO:0006777">
    <property type="term" value="P:Mo-molybdopterin cofactor biosynthetic process"/>
    <property type="evidence" value="ECO:0007669"/>
    <property type="project" value="UniProtKB-UniRule"/>
</dbReference>
<keyword evidence="2 12" id="KW-0004">4Fe-4S</keyword>
<dbReference type="GO" id="GO:0051539">
    <property type="term" value="F:4 iron, 4 sulfur cluster binding"/>
    <property type="evidence" value="ECO:0007669"/>
    <property type="project" value="UniProtKB-UniRule"/>
</dbReference>
<organism evidence="15 16">
    <name type="scientific">Roseimaritima ulvae</name>
    <dbReference type="NCBI Taxonomy" id="980254"/>
    <lineage>
        <taxon>Bacteria</taxon>
        <taxon>Pseudomonadati</taxon>
        <taxon>Planctomycetota</taxon>
        <taxon>Planctomycetia</taxon>
        <taxon>Pirellulales</taxon>
        <taxon>Pirellulaceae</taxon>
        <taxon>Roseimaritima</taxon>
    </lineage>
</organism>
<dbReference type="NCBIfam" id="TIGR02666">
    <property type="entry name" value="moaA"/>
    <property type="match status" value="1"/>
</dbReference>
<dbReference type="GO" id="GO:0046872">
    <property type="term" value="F:metal ion binding"/>
    <property type="evidence" value="ECO:0007669"/>
    <property type="project" value="UniProtKB-KW"/>
</dbReference>
<keyword evidence="4 12" id="KW-0479">Metal-binding</keyword>
<evidence type="ECO:0000313" key="16">
    <source>
        <dbReference type="Proteomes" id="UP000325286"/>
    </source>
</evidence>